<evidence type="ECO:0000313" key="10">
    <source>
        <dbReference type="EMBL" id="KOS58176.1"/>
    </source>
</evidence>
<dbReference type="RefSeq" id="WP_054370918.1">
    <property type="nucleotide sequence ID" value="NZ_AZYO01000001.1"/>
</dbReference>
<keyword evidence="7" id="KW-0003">3Fe-4S</keyword>
<evidence type="ECO:0000313" key="11">
    <source>
        <dbReference type="Proteomes" id="UP000037712"/>
    </source>
</evidence>
<keyword evidence="5 8" id="KW-0408">Iron</keyword>
<dbReference type="Pfam" id="PF13370">
    <property type="entry name" value="Fer4_13"/>
    <property type="match status" value="1"/>
</dbReference>
<reference evidence="11" key="2">
    <citation type="submission" date="2015-01" db="EMBL/GenBank/DDBJ databases">
        <title>Draft genome sequence of potential hydrocarbon metabolising strain of Rhodococcus rhodochrous.</title>
        <authorList>
            <person name="Aggarwal R.K."/>
            <person name="Dawar C."/>
        </authorList>
    </citation>
    <scope>NUCLEOTIDE SEQUENCE [LARGE SCALE GENOMIC DNA]</scope>
    <source>
        <strain evidence="11">KG-21</strain>
    </source>
</reference>
<dbReference type="InterPro" id="IPR001080">
    <property type="entry name" value="3Fe4S_ferredoxin"/>
</dbReference>
<comment type="cofactor">
    <cofactor evidence="1">
        <name>[3Fe-4S] cluster</name>
        <dbReference type="ChEBI" id="CHEBI:21137"/>
    </cofactor>
</comment>
<dbReference type="Proteomes" id="UP000037712">
    <property type="component" value="Unassembled WGS sequence"/>
</dbReference>
<evidence type="ECO:0000259" key="9">
    <source>
        <dbReference type="PROSITE" id="PS51379"/>
    </source>
</evidence>
<evidence type="ECO:0000256" key="1">
    <source>
        <dbReference type="ARBA" id="ARBA00001927"/>
    </source>
</evidence>
<evidence type="ECO:0000256" key="2">
    <source>
        <dbReference type="ARBA" id="ARBA00022448"/>
    </source>
</evidence>
<dbReference type="PATRIC" id="fig|1441923.3.peg.225"/>
<evidence type="ECO:0000256" key="6">
    <source>
        <dbReference type="ARBA" id="ARBA00023014"/>
    </source>
</evidence>
<sequence>MRVLIKDSCQGCGTCEAAVPTVFEVNDDGTAVALKEVVPVDLEQAVREAAYECPTDSISISE</sequence>
<dbReference type="PANTHER" id="PTHR36923">
    <property type="entry name" value="FERREDOXIN"/>
    <property type="match status" value="1"/>
</dbReference>
<evidence type="ECO:0000256" key="8">
    <source>
        <dbReference type="RuleBase" id="RU368020"/>
    </source>
</evidence>
<proteinExistence type="predicted"/>
<organism evidence="10 11">
    <name type="scientific">Rhodococcus rhodochrous KG-21</name>
    <dbReference type="NCBI Taxonomy" id="1441923"/>
    <lineage>
        <taxon>Bacteria</taxon>
        <taxon>Bacillati</taxon>
        <taxon>Actinomycetota</taxon>
        <taxon>Actinomycetes</taxon>
        <taxon>Mycobacteriales</taxon>
        <taxon>Nocardiaceae</taxon>
        <taxon>Rhodococcus</taxon>
    </lineage>
</organism>
<feature type="domain" description="4Fe-4S ferredoxin-type" evidence="9">
    <location>
        <begin position="1"/>
        <end position="28"/>
    </location>
</feature>
<evidence type="ECO:0000256" key="5">
    <source>
        <dbReference type="ARBA" id="ARBA00023004"/>
    </source>
</evidence>
<protein>
    <recommendedName>
        <fullName evidence="8">Ferredoxin</fullName>
    </recommendedName>
</protein>
<dbReference type="GO" id="GO:0005506">
    <property type="term" value="F:iron ion binding"/>
    <property type="evidence" value="ECO:0007669"/>
    <property type="project" value="UniProtKB-UniRule"/>
</dbReference>
<accession>A0A0M8PKJ4</accession>
<keyword evidence="4 8" id="KW-0249">Electron transport</keyword>
<dbReference type="GO" id="GO:0051538">
    <property type="term" value="F:3 iron, 4 sulfur cluster binding"/>
    <property type="evidence" value="ECO:0007669"/>
    <property type="project" value="UniProtKB-KW"/>
</dbReference>
<evidence type="ECO:0000256" key="4">
    <source>
        <dbReference type="ARBA" id="ARBA00022982"/>
    </source>
</evidence>
<comment type="function">
    <text evidence="8">Ferredoxins are iron-sulfur proteins that transfer electrons in a wide variety of metabolic reactions.</text>
</comment>
<dbReference type="AlphaFoldDB" id="A0A0M8PKJ4"/>
<dbReference type="EMBL" id="AZYO01000001">
    <property type="protein sequence ID" value="KOS58176.1"/>
    <property type="molecule type" value="Genomic_DNA"/>
</dbReference>
<keyword evidence="2 8" id="KW-0813">Transport</keyword>
<evidence type="ECO:0000256" key="3">
    <source>
        <dbReference type="ARBA" id="ARBA00022723"/>
    </source>
</evidence>
<dbReference type="InterPro" id="IPR017896">
    <property type="entry name" value="4Fe4S_Fe-S-bd"/>
</dbReference>
<comment type="caution">
    <text evidence="10">The sequence shown here is derived from an EMBL/GenBank/DDBJ whole genome shotgun (WGS) entry which is preliminary data.</text>
</comment>
<reference evidence="10 11" key="1">
    <citation type="journal article" date="2015" name="Genome Announc.">
        <title>Draft Genome Sequence of Rhodococcus rhodochrous Strain KG-21, a Soil Isolate from Oil Fields of Krishna-Godavari Basin, India.</title>
        <authorList>
            <person name="Dawar C."/>
            <person name="Aggarwal R.K."/>
        </authorList>
    </citation>
    <scope>NUCLEOTIDE SEQUENCE [LARGE SCALE GENOMIC DNA]</scope>
    <source>
        <strain evidence="10 11">KG-21</strain>
    </source>
</reference>
<dbReference type="InterPro" id="IPR051269">
    <property type="entry name" value="Fe-S_cluster_ET"/>
</dbReference>
<dbReference type="PRINTS" id="PR00352">
    <property type="entry name" value="3FE4SFRDOXIN"/>
</dbReference>
<evidence type="ECO:0000256" key="7">
    <source>
        <dbReference type="ARBA" id="ARBA00023291"/>
    </source>
</evidence>
<dbReference type="PANTHER" id="PTHR36923:SF3">
    <property type="entry name" value="FERREDOXIN"/>
    <property type="match status" value="1"/>
</dbReference>
<dbReference type="GO" id="GO:0009055">
    <property type="term" value="F:electron transfer activity"/>
    <property type="evidence" value="ECO:0007669"/>
    <property type="project" value="UniProtKB-UniRule"/>
</dbReference>
<name>A0A0M8PKJ4_RHORH</name>
<dbReference type="SUPFAM" id="SSF54862">
    <property type="entry name" value="4Fe-4S ferredoxins"/>
    <property type="match status" value="1"/>
</dbReference>
<gene>
    <name evidence="10" type="ORF">Z051_01000</name>
</gene>
<dbReference type="PROSITE" id="PS51379">
    <property type="entry name" value="4FE4S_FER_2"/>
    <property type="match status" value="1"/>
</dbReference>
<keyword evidence="6 8" id="KW-0411">Iron-sulfur</keyword>
<keyword evidence="3 8" id="KW-0479">Metal-binding</keyword>
<dbReference type="Gene3D" id="3.30.70.20">
    <property type="match status" value="1"/>
</dbReference>